<feature type="transmembrane region" description="Helical" evidence="2">
    <location>
        <begin position="165"/>
        <end position="185"/>
    </location>
</feature>
<gene>
    <name evidence="4" type="ORF">GCM10009810_08360</name>
</gene>
<sequence length="230" mass="23677">MAAGSPRGALVRRALTGRSVPGLLVGWVAILISLSPSLLPRPWHLQAAASAGSAVVAYAAGTLLAALCTPVFAALGVRVLVDPQRRRRAAITAIVGIVVGTLTAWVAGHRGRVQTARLVGITPPSWWDDLLAFVAAFVLAATLLLLAWLLSAVVRASRFLLAHALPRPLAAALAVILIVAGTAWVSQSVLLARTVERISGSAAQLDRQSPAGLNAPTSPLISGGPGSTQR</sequence>
<keyword evidence="2" id="KW-1133">Transmembrane helix</keyword>
<evidence type="ECO:0000313" key="4">
    <source>
        <dbReference type="EMBL" id="GAA1750308.1"/>
    </source>
</evidence>
<feature type="domain" description="Alpha/beta-hydrolase N-terminal" evidence="3">
    <location>
        <begin position="34"/>
        <end position="228"/>
    </location>
</feature>
<name>A0ABP4WE92_9MICO</name>
<dbReference type="InterPro" id="IPR027788">
    <property type="entry name" value="Alpha/beta-hydrolase_N_dom"/>
</dbReference>
<evidence type="ECO:0000313" key="5">
    <source>
        <dbReference type="Proteomes" id="UP001501475"/>
    </source>
</evidence>
<feature type="region of interest" description="Disordered" evidence="1">
    <location>
        <begin position="207"/>
        <end position="230"/>
    </location>
</feature>
<keyword evidence="2" id="KW-0472">Membrane</keyword>
<dbReference type="Pfam" id="PF15420">
    <property type="entry name" value="Abhydrolase_9_N"/>
    <property type="match status" value="1"/>
</dbReference>
<dbReference type="RefSeq" id="WP_344062549.1">
    <property type="nucleotide sequence ID" value="NZ_BAAAPN010000021.1"/>
</dbReference>
<protein>
    <recommendedName>
        <fullName evidence="3">Alpha/beta-hydrolase N-terminal domain-containing protein</fullName>
    </recommendedName>
</protein>
<keyword evidence="5" id="KW-1185">Reference proteome</keyword>
<feature type="transmembrane region" description="Helical" evidence="2">
    <location>
        <begin position="51"/>
        <end position="77"/>
    </location>
</feature>
<keyword evidence="2" id="KW-0812">Transmembrane</keyword>
<evidence type="ECO:0000256" key="1">
    <source>
        <dbReference type="SAM" id="MobiDB-lite"/>
    </source>
</evidence>
<organism evidence="4 5">
    <name type="scientific">Nostocoides vanveenii</name>
    <dbReference type="NCBI Taxonomy" id="330835"/>
    <lineage>
        <taxon>Bacteria</taxon>
        <taxon>Bacillati</taxon>
        <taxon>Actinomycetota</taxon>
        <taxon>Actinomycetes</taxon>
        <taxon>Micrococcales</taxon>
        <taxon>Intrasporangiaceae</taxon>
        <taxon>Nostocoides</taxon>
    </lineage>
</organism>
<dbReference type="EMBL" id="BAAAPN010000021">
    <property type="protein sequence ID" value="GAA1750308.1"/>
    <property type="molecule type" value="Genomic_DNA"/>
</dbReference>
<dbReference type="Proteomes" id="UP001501475">
    <property type="component" value="Unassembled WGS sequence"/>
</dbReference>
<comment type="caution">
    <text evidence="4">The sequence shown here is derived from an EMBL/GenBank/DDBJ whole genome shotgun (WGS) entry which is preliminary data.</text>
</comment>
<proteinExistence type="predicted"/>
<feature type="transmembrane region" description="Helical" evidence="2">
    <location>
        <begin position="20"/>
        <end position="39"/>
    </location>
</feature>
<evidence type="ECO:0000256" key="2">
    <source>
        <dbReference type="SAM" id="Phobius"/>
    </source>
</evidence>
<reference evidence="5" key="1">
    <citation type="journal article" date="2019" name="Int. J. Syst. Evol. Microbiol.">
        <title>The Global Catalogue of Microorganisms (GCM) 10K type strain sequencing project: providing services to taxonomists for standard genome sequencing and annotation.</title>
        <authorList>
            <consortium name="The Broad Institute Genomics Platform"/>
            <consortium name="The Broad Institute Genome Sequencing Center for Infectious Disease"/>
            <person name="Wu L."/>
            <person name="Ma J."/>
        </authorList>
    </citation>
    <scope>NUCLEOTIDE SEQUENCE [LARGE SCALE GENOMIC DNA]</scope>
    <source>
        <strain evidence="5">JCM 15591</strain>
    </source>
</reference>
<accession>A0ABP4WE92</accession>
<feature type="transmembrane region" description="Helical" evidence="2">
    <location>
        <begin position="89"/>
        <end position="108"/>
    </location>
</feature>
<evidence type="ECO:0000259" key="3">
    <source>
        <dbReference type="Pfam" id="PF15420"/>
    </source>
</evidence>
<feature type="transmembrane region" description="Helical" evidence="2">
    <location>
        <begin position="130"/>
        <end position="153"/>
    </location>
</feature>